<accession>A0A834W2Z7</accession>
<gene>
    <name evidence="1" type="ORF">G2W53_039586</name>
</gene>
<dbReference type="AlphaFoldDB" id="A0A834W2Z7"/>
<reference evidence="1" key="1">
    <citation type="submission" date="2020-09" db="EMBL/GenBank/DDBJ databases">
        <title>Genome-Enabled Discovery of Anthraquinone Biosynthesis in Senna tora.</title>
        <authorList>
            <person name="Kang S.-H."/>
            <person name="Pandey R.P."/>
            <person name="Lee C.-M."/>
            <person name="Sim J.-S."/>
            <person name="Jeong J.-T."/>
            <person name="Choi B.-S."/>
            <person name="Jung M."/>
            <person name="Ginzburg D."/>
            <person name="Zhao K."/>
            <person name="Won S.Y."/>
            <person name="Oh T.-J."/>
            <person name="Yu Y."/>
            <person name="Kim N.-H."/>
            <person name="Lee O.R."/>
            <person name="Lee T.-H."/>
            <person name="Bashyal P."/>
            <person name="Kim T.-S."/>
            <person name="Lee W.-H."/>
            <person name="Kawkins C."/>
            <person name="Kim C.-K."/>
            <person name="Kim J.S."/>
            <person name="Ahn B.O."/>
            <person name="Rhee S.Y."/>
            <person name="Sohng J.K."/>
        </authorList>
    </citation>
    <scope>NUCLEOTIDE SEQUENCE</scope>
    <source>
        <tissue evidence="1">Leaf</tissue>
    </source>
</reference>
<keyword evidence="2" id="KW-1185">Reference proteome</keyword>
<dbReference type="EMBL" id="JAAIUW010000012">
    <property type="protein sequence ID" value="KAF7807425.1"/>
    <property type="molecule type" value="Genomic_DNA"/>
</dbReference>
<name>A0A834W2Z7_9FABA</name>
<proteinExistence type="predicted"/>
<protein>
    <submittedName>
        <fullName evidence="1">Uncharacterized protein</fullName>
    </submittedName>
</protein>
<evidence type="ECO:0000313" key="2">
    <source>
        <dbReference type="Proteomes" id="UP000634136"/>
    </source>
</evidence>
<comment type="caution">
    <text evidence="1">The sequence shown here is derived from an EMBL/GenBank/DDBJ whole genome shotgun (WGS) entry which is preliminary data.</text>
</comment>
<dbReference type="Proteomes" id="UP000634136">
    <property type="component" value="Unassembled WGS sequence"/>
</dbReference>
<sequence>MGMNLKSGMGGLEGGWGRGLSFLLRNGFGGGMEGRWFTEAGVTVLGEFGGGDGFGFLGKSEGLGTVEQRGGEKSGEVHGGCLGGVKLWRWRLWGRREAREREG</sequence>
<evidence type="ECO:0000313" key="1">
    <source>
        <dbReference type="EMBL" id="KAF7807425.1"/>
    </source>
</evidence>
<organism evidence="1 2">
    <name type="scientific">Senna tora</name>
    <dbReference type="NCBI Taxonomy" id="362788"/>
    <lineage>
        <taxon>Eukaryota</taxon>
        <taxon>Viridiplantae</taxon>
        <taxon>Streptophyta</taxon>
        <taxon>Embryophyta</taxon>
        <taxon>Tracheophyta</taxon>
        <taxon>Spermatophyta</taxon>
        <taxon>Magnoliopsida</taxon>
        <taxon>eudicotyledons</taxon>
        <taxon>Gunneridae</taxon>
        <taxon>Pentapetalae</taxon>
        <taxon>rosids</taxon>
        <taxon>fabids</taxon>
        <taxon>Fabales</taxon>
        <taxon>Fabaceae</taxon>
        <taxon>Caesalpinioideae</taxon>
        <taxon>Cassia clade</taxon>
        <taxon>Senna</taxon>
    </lineage>
</organism>